<organism evidence="1">
    <name type="scientific">marine sediment metagenome</name>
    <dbReference type="NCBI Taxonomy" id="412755"/>
    <lineage>
        <taxon>unclassified sequences</taxon>
        <taxon>metagenomes</taxon>
        <taxon>ecological metagenomes</taxon>
    </lineage>
</organism>
<name>X1DYP6_9ZZZZ</name>
<protein>
    <recommendedName>
        <fullName evidence="2">SMP-30/Gluconolactonase/LRE-like region domain-containing protein</fullName>
    </recommendedName>
</protein>
<dbReference type="Gene3D" id="2.130.10.10">
    <property type="entry name" value="YVTN repeat-like/Quinoprotein amine dehydrogenase"/>
    <property type="match status" value="1"/>
</dbReference>
<reference evidence="1" key="1">
    <citation type="journal article" date="2014" name="Front. Microbiol.">
        <title>High frequency of phylogenetically diverse reductive dehalogenase-homologous genes in deep subseafloor sedimentary metagenomes.</title>
        <authorList>
            <person name="Kawai M."/>
            <person name="Futagami T."/>
            <person name="Toyoda A."/>
            <person name="Takaki Y."/>
            <person name="Nishi S."/>
            <person name="Hori S."/>
            <person name="Arai W."/>
            <person name="Tsubouchi T."/>
            <person name="Morono Y."/>
            <person name="Uchiyama I."/>
            <person name="Ito T."/>
            <person name="Fujiyama A."/>
            <person name="Inagaki F."/>
            <person name="Takami H."/>
        </authorList>
    </citation>
    <scope>NUCLEOTIDE SEQUENCE</scope>
    <source>
        <strain evidence="1">Expedition CK06-06</strain>
    </source>
</reference>
<dbReference type="EMBL" id="BART01035324">
    <property type="protein sequence ID" value="GAH13325.1"/>
    <property type="molecule type" value="Genomic_DNA"/>
</dbReference>
<feature type="non-terminal residue" evidence="1">
    <location>
        <position position="1"/>
    </location>
</feature>
<sequence length="94" mass="10217">NTTALIYQLDIATGTTIRSFAAPALAPSGMAIDGRTLWLNDVTLRTTYQVSMITGTVIRSFVSPSTHPIGLAFDGRTLWLVDRDSDLVYQIDIG</sequence>
<accession>X1DYP6</accession>
<proteinExistence type="predicted"/>
<comment type="caution">
    <text evidence="1">The sequence shown here is derived from an EMBL/GenBank/DDBJ whole genome shotgun (WGS) entry which is preliminary data.</text>
</comment>
<gene>
    <name evidence="1" type="ORF">S01H4_60053</name>
</gene>
<evidence type="ECO:0000313" key="1">
    <source>
        <dbReference type="EMBL" id="GAH13325.1"/>
    </source>
</evidence>
<dbReference type="AlphaFoldDB" id="X1DYP6"/>
<dbReference type="InterPro" id="IPR015943">
    <property type="entry name" value="WD40/YVTN_repeat-like_dom_sf"/>
</dbReference>
<evidence type="ECO:0008006" key="2">
    <source>
        <dbReference type="Google" id="ProtNLM"/>
    </source>
</evidence>
<dbReference type="SUPFAM" id="SSF63829">
    <property type="entry name" value="Calcium-dependent phosphotriesterase"/>
    <property type="match status" value="1"/>
</dbReference>